<feature type="compositionally biased region" description="Basic and acidic residues" evidence="1">
    <location>
        <begin position="291"/>
        <end position="302"/>
    </location>
</feature>
<organism evidence="2 3">
    <name type="scientific">Sporothrix epigloea</name>
    <dbReference type="NCBI Taxonomy" id="1892477"/>
    <lineage>
        <taxon>Eukaryota</taxon>
        <taxon>Fungi</taxon>
        <taxon>Dikarya</taxon>
        <taxon>Ascomycota</taxon>
        <taxon>Pezizomycotina</taxon>
        <taxon>Sordariomycetes</taxon>
        <taxon>Sordariomycetidae</taxon>
        <taxon>Ophiostomatales</taxon>
        <taxon>Ophiostomataceae</taxon>
        <taxon>Sporothrix</taxon>
    </lineage>
</organism>
<feature type="compositionally biased region" description="Low complexity" evidence="1">
    <location>
        <begin position="83"/>
        <end position="101"/>
    </location>
</feature>
<dbReference type="Proteomes" id="UP001642501">
    <property type="component" value="Unassembled WGS sequence"/>
</dbReference>
<evidence type="ECO:0000313" key="2">
    <source>
        <dbReference type="EMBL" id="CAK7267500.1"/>
    </source>
</evidence>
<comment type="caution">
    <text evidence="2">The sequence shown here is derived from an EMBL/GenBank/DDBJ whole genome shotgun (WGS) entry which is preliminary data.</text>
</comment>
<feature type="region of interest" description="Disordered" evidence="1">
    <location>
        <begin position="394"/>
        <end position="502"/>
    </location>
</feature>
<reference evidence="2 3" key="1">
    <citation type="submission" date="2024-01" db="EMBL/GenBank/DDBJ databases">
        <authorList>
            <person name="Allen C."/>
            <person name="Tagirdzhanova G."/>
        </authorList>
    </citation>
    <scope>NUCLEOTIDE SEQUENCE [LARGE SCALE GENOMIC DNA]</scope>
    <source>
        <strain evidence="2 3">CBS 573.63</strain>
    </source>
</reference>
<keyword evidence="3" id="KW-1185">Reference proteome</keyword>
<feature type="compositionally biased region" description="Low complexity" evidence="1">
    <location>
        <begin position="132"/>
        <end position="145"/>
    </location>
</feature>
<protein>
    <submittedName>
        <fullName evidence="2">Uncharacterized protein</fullName>
    </submittedName>
</protein>
<feature type="compositionally biased region" description="Polar residues" evidence="1">
    <location>
        <begin position="115"/>
        <end position="131"/>
    </location>
</feature>
<sequence>MDVAAQEITDLVQRILPERPHHLCISATSRYPVPPGLWPNTSPLQYTTYVSEADRGILLTRPYFDIQLEEGRKTNSETRNWPLSSADAALPGGSPAGASSKGDAKKPVTRMSFKDYQQNKNQKRTAGTPQDTSSKPTPNTNSSESKGTMASVDRQHLPPKPDFHGDRHGRERDKDQERSRNHIDTGRRSPASPSTPKANGHRHRERDRSQSPVNVREPPAALPPLLSPLHFNPERGSTSTKQSRPSVDSTAKAGKKVESVKKAHSPYHIPPLLSPTLPAIIEQELSRLKNASIKEPESKSELSQEPVDLTSSERKPAQAIEPEIEPIASKDPPQQDSHRTREETQKEAKQSSTQSSSKPSLIVVMKYKKKNSKRVLQLLALQQTPLKALVRQAERSASIDNTPSPAPVSKKRPVGTDTSLGDLHPPPPRAASTSFKHPRTVAEKSVSSSRASVAPATPSKSTPMARVTSNNPQILTPGGPVSHTPRSHERPPAGHGDHSNLNVSDYRQRYDTYAKLGTKLKHDRDAIVRNRMPNGVSKLDGSTALSNLTQAEKKSVAALSLEMVMSYMIAFKSLNQSRHMERRPGDITVWENLWPHLLELRGNTRFFKPLEAMAAQLRATFFEQMLASFVGHDAEAVAVKLMTATKQRIDAWAEVANRVAAVQESSLKVVVGPWLSIEDTVRIMLPAVRMWSEREKAGWEQELQPPK</sequence>
<evidence type="ECO:0000256" key="1">
    <source>
        <dbReference type="SAM" id="MobiDB-lite"/>
    </source>
</evidence>
<feature type="compositionally biased region" description="Low complexity" evidence="1">
    <location>
        <begin position="350"/>
        <end position="360"/>
    </location>
</feature>
<feature type="region of interest" description="Disordered" evidence="1">
    <location>
        <begin position="73"/>
        <end position="273"/>
    </location>
</feature>
<feature type="compositionally biased region" description="Basic and acidic residues" evidence="1">
    <location>
        <begin position="153"/>
        <end position="187"/>
    </location>
</feature>
<name>A0ABP0DGX1_9PEZI</name>
<feature type="compositionally biased region" description="Low complexity" evidence="1">
    <location>
        <begin position="445"/>
        <end position="459"/>
    </location>
</feature>
<dbReference type="EMBL" id="CAWUOM010000035">
    <property type="protein sequence ID" value="CAK7267500.1"/>
    <property type="molecule type" value="Genomic_DNA"/>
</dbReference>
<gene>
    <name evidence="2" type="ORF">SEPCBS57363_002621</name>
</gene>
<accession>A0ABP0DGX1</accession>
<proteinExistence type="predicted"/>
<evidence type="ECO:0000313" key="3">
    <source>
        <dbReference type="Proteomes" id="UP001642501"/>
    </source>
</evidence>
<feature type="compositionally biased region" description="Polar residues" evidence="1">
    <location>
        <begin position="235"/>
        <end position="249"/>
    </location>
</feature>
<feature type="compositionally biased region" description="Basic and acidic residues" evidence="1">
    <location>
        <begin position="336"/>
        <end position="349"/>
    </location>
</feature>
<feature type="compositionally biased region" description="Basic and acidic residues" evidence="1">
    <location>
        <begin position="486"/>
        <end position="498"/>
    </location>
</feature>
<feature type="region of interest" description="Disordered" evidence="1">
    <location>
        <begin position="291"/>
        <end position="362"/>
    </location>
</feature>